<proteinExistence type="predicted"/>
<evidence type="ECO:0000313" key="2">
    <source>
        <dbReference type="Proteomes" id="UP000219514"/>
    </source>
</evidence>
<organism evidence="1 2">
    <name type="scientific">Geodermatophilus sabuli</name>
    <dbReference type="NCBI Taxonomy" id="1564158"/>
    <lineage>
        <taxon>Bacteria</taxon>
        <taxon>Bacillati</taxon>
        <taxon>Actinomycetota</taxon>
        <taxon>Actinomycetes</taxon>
        <taxon>Geodermatophilales</taxon>
        <taxon>Geodermatophilaceae</taxon>
        <taxon>Geodermatophilus</taxon>
    </lineage>
</organism>
<sequence length="240" mass="26363">MFERDVDYPAAVSSYDDDGVTAAIDWCVQHMAEGDTLTVWTSQKSNLRNCAQLEQLVARNRDVEHVTGRGGAILRGTGPVLMAWAHMDDIGELVRSGGRRIRALCVITWSEEAIRPWVTAVRPTLLGDGSAWQDLTPDLDPVVVEALIGLTASINHNNTISAGYEKDMVVGALLALHDAGIPMDGAAMQGWALAHGWSGKNPERLAEYVRNINIGKRPRSRHVLRTDYVDRLRRRAADAS</sequence>
<dbReference type="Proteomes" id="UP000219514">
    <property type="component" value="Unassembled WGS sequence"/>
</dbReference>
<gene>
    <name evidence="1" type="ORF">SAMN06893097_104217</name>
</gene>
<dbReference type="AlphaFoldDB" id="A0A285EBJ8"/>
<name>A0A285EBJ8_9ACTN</name>
<evidence type="ECO:0000313" key="1">
    <source>
        <dbReference type="EMBL" id="SNX96502.1"/>
    </source>
</evidence>
<dbReference type="OrthoDB" id="4573608at2"/>
<dbReference type="InterPro" id="IPR037210">
    <property type="entry name" value="YoaC-like_sf"/>
</dbReference>
<dbReference type="EMBL" id="OBDO01000004">
    <property type="protein sequence ID" value="SNX96502.1"/>
    <property type="molecule type" value="Genomic_DNA"/>
</dbReference>
<dbReference type="Gene3D" id="1.20.1290.30">
    <property type="match status" value="1"/>
</dbReference>
<accession>A0A285EBJ8</accession>
<protein>
    <submittedName>
        <fullName evidence="1">Uncharacterized protein</fullName>
    </submittedName>
</protein>
<reference evidence="1 2" key="1">
    <citation type="submission" date="2017-09" db="EMBL/GenBank/DDBJ databases">
        <authorList>
            <person name="Ehlers B."/>
            <person name="Leendertz F.H."/>
        </authorList>
    </citation>
    <scope>NUCLEOTIDE SEQUENCE [LARGE SCALE GENOMIC DNA]</scope>
    <source>
        <strain evidence="1 2">DSM 46844</strain>
    </source>
</reference>
<keyword evidence="2" id="KW-1185">Reference proteome</keyword>
<dbReference type="RefSeq" id="WP_097206511.1">
    <property type="nucleotide sequence ID" value="NZ_JACHXB010000002.1"/>
</dbReference>